<sequence>MSTQRISTTLAALEAYLRGKLGAKFADITTAEFPFCEDFPALHVNAGTTADDTSAPGMGLRERKVQVRLFVTLQRAQVRERGVLWDLVDDVRDAVLSDPFLGGLTRQPVIKLPVSPVPSPTGSAYSDCRQLSFEITLLEQVL</sequence>
<keyword evidence="2" id="KW-1185">Reference proteome</keyword>
<evidence type="ECO:0000313" key="2">
    <source>
        <dbReference type="Proteomes" id="UP000010467"/>
    </source>
</evidence>
<dbReference type="EMBL" id="CP003382">
    <property type="protein sequence ID" value="AFZ66985.1"/>
    <property type="molecule type" value="Genomic_DNA"/>
</dbReference>
<name>L0A1U4_DEIPD</name>
<proteinExistence type="predicted"/>
<dbReference type="RefSeq" id="WP_015235293.1">
    <property type="nucleotide sequence ID" value="NC_019793.1"/>
</dbReference>
<organism evidence="1 2">
    <name type="scientific">Deinococcus peraridilitoris (strain DSM 19664 / LMG 22246 / CIP 109416 / KR-200)</name>
    <dbReference type="NCBI Taxonomy" id="937777"/>
    <lineage>
        <taxon>Bacteria</taxon>
        <taxon>Thermotogati</taxon>
        <taxon>Deinococcota</taxon>
        <taxon>Deinococci</taxon>
        <taxon>Deinococcales</taxon>
        <taxon>Deinococcaceae</taxon>
        <taxon>Deinococcus</taxon>
    </lineage>
</organism>
<accession>L0A1U4</accession>
<evidence type="ECO:0000313" key="1">
    <source>
        <dbReference type="EMBL" id="AFZ66985.1"/>
    </source>
</evidence>
<dbReference type="PATRIC" id="fig|937777.3.peg.1449"/>
<gene>
    <name evidence="1" type="ordered locus">Deipe_1444</name>
</gene>
<dbReference type="HOGENOM" id="CLU_1812604_0_0_0"/>
<dbReference type="AlphaFoldDB" id="L0A1U4"/>
<reference evidence="2" key="1">
    <citation type="submission" date="2012-03" db="EMBL/GenBank/DDBJ databases">
        <title>Complete sequence of chromosome of Deinococcus peraridilitoris DSM 19664.</title>
        <authorList>
            <person name="Lucas S."/>
            <person name="Copeland A."/>
            <person name="Lapidus A."/>
            <person name="Glavina del Rio T."/>
            <person name="Dalin E."/>
            <person name="Tice H."/>
            <person name="Bruce D."/>
            <person name="Goodwin L."/>
            <person name="Pitluck S."/>
            <person name="Peters L."/>
            <person name="Mikhailova N."/>
            <person name="Lu M."/>
            <person name="Kyrpides N."/>
            <person name="Mavromatis K."/>
            <person name="Ivanova N."/>
            <person name="Brettin T."/>
            <person name="Detter J.C."/>
            <person name="Han C."/>
            <person name="Larimer F."/>
            <person name="Land M."/>
            <person name="Hauser L."/>
            <person name="Markowitz V."/>
            <person name="Cheng J.-F."/>
            <person name="Hugenholtz P."/>
            <person name="Woyke T."/>
            <person name="Wu D."/>
            <person name="Pukall R."/>
            <person name="Steenblock K."/>
            <person name="Brambilla E."/>
            <person name="Klenk H.-P."/>
            <person name="Eisen J.A."/>
        </authorList>
    </citation>
    <scope>NUCLEOTIDE SEQUENCE [LARGE SCALE GENOMIC DNA]</scope>
    <source>
        <strain evidence="2">DSM 19664 / LMG 22246 / CIP 109416 / KR-200</strain>
    </source>
</reference>
<protein>
    <submittedName>
        <fullName evidence="1">Uncharacterized protein</fullName>
    </submittedName>
</protein>
<dbReference type="KEGG" id="dpd:Deipe_1444"/>
<dbReference type="STRING" id="937777.Deipe_1444"/>
<dbReference type="Proteomes" id="UP000010467">
    <property type="component" value="Chromosome"/>
</dbReference>